<keyword evidence="3" id="KW-1003">Cell membrane</keyword>
<reference evidence="14 15" key="1">
    <citation type="submission" date="2023-06" db="EMBL/GenBank/DDBJ databases">
        <title>The Gram-positive Non-spore-bearing Anaerobic Bacilli of Human Feces.</title>
        <authorList>
            <person name="Eggerth A.H."/>
        </authorList>
    </citation>
    <scope>NUCLEOTIDE SEQUENCE [LARGE SCALE GENOMIC DNA]</scope>
    <source>
        <strain evidence="14 15">CBA3108</strain>
    </source>
</reference>
<accession>A0ABY7QVS4</accession>
<evidence type="ECO:0000256" key="2">
    <source>
        <dbReference type="ARBA" id="ARBA00022448"/>
    </source>
</evidence>
<comment type="subcellular location">
    <subcellularLocation>
        <location evidence="1">Cell inner membrane</location>
        <topology evidence="1">Multi-pass membrane protein</topology>
    </subcellularLocation>
    <subcellularLocation>
        <location evidence="12">Cell membrane</location>
        <topology evidence="12">Multi-pass membrane protein</topology>
    </subcellularLocation>
</comment>
<dbReference type="Pfam" id="PF00528">
    <property type="entry name" value="BPD_transp_1"/>
    <property type="match status" value="1"/>
</dbReference>
<evidence type="ECO:0000256" key="5">
    <source>
        <dbReference type="ARBA" id="ARBA00022692"/>
    </source>
</evidence>
<dbReference type="RefSeq" id="WP_271417374.1">
    <property type="nucleotide sequence ID" value="NZ_CP115668.1"/>
</dbReference>
<dbReference type="PROSITE" id="PS50928">
    <property type="entry name" value="ABC_TM1"/>
    <property type="match status" value="1"/>
</dbReference>
<dbReference type="EMBL" id="CP115668">
    <property type="protein sequence ID" value="WCC79168.1"/>
    <property type="molecule type" value="Genomic_DNA"/>
</dbReference>
<feature type="transmembrane region" description="Helical" evidence="12">
    <location>
        <begin position="55"/>
        <end position="76"/>
    </location>
</feature>
<evidence type="ECO:0000256" key="3">
    <source>
        <dbReference type="ARBA" id="ARBA00022475"/>
    </source>
</evidence>
<feature type="transmembrane region" description="Helical" evidence="12">
    <location>
        <begin position="286"/>
        <end position="305"/>
    </location>
</feature>
<evidence type="ECO:0000256" key="11">
    <source>
        <dbReference type="ARBA" id="ARBA00072251"/>
    </source>
</evidence>
<dbReference type="Proteomes" id="UP001212097">
    <property type="component" value="Chromosome"/>
</dbReference>
<dbReference type="PANTHER" id="PTHR43386">
    <property type="entry name" value="OLIGOPEPTIDE TRANSPORT SYSTEM PERMEASE PROTEIN APPC"/>
    <property type="match status" value="1"/>
</dbReference>
<feature type="transmembrane region" description="Helical" evidence="12">
    <location>
        <begin position="230"/>
        <end position="250"/>
    </location>
</feature>
<evidence type="ECO:0000256" key="6">
    <source>
        <dbReference type="ARBA" id="ARBA00022856"/>
    </source>
</evidence>
<proteinExistence type="inferred from homology"/>
<evidence type="ECO:0000313" key="14">
    <source>
        <dbReference type="EMBL" id="WCC79168.1"/>
    </source>
</evidence>
<name>A0ABY7QVS4_9ACTN</name>
<dbReference type="SUPFAM" id="SSF161098">
    <property type="entry name" value="MetI-like"/>
    <property type="match status" value="1"/>
</dbReference>
<sequence length="323" mass="34814">MSGTEPVGELGQLARFDTGPHLGEDVETEKIRGAEDFRPLNKHRIIARRFFRNKLAVVGLCVLVLVVLFTLAVMFFSPYAVNDLDPDVIGAEPPSAHHWLGTNQAGADVLTLLGHGTGLSLLIGLLVGVITPIISVIYGTAMAYFGGIVDRIMLFILETLIMAPAFLLVAIVMAGRSAGWTVLVLMLVIFGWMGTARVIRGMAMTLVNLDYVRSARYMGVSSLRIIWRHLVPNIASLTILNVTTGIWGAILAEVSYSYIGIGIKIPDTSLGLMISQSSDAVSSYPWLFWTPVTMLALITGPLALINDGLRDAFDPSSHAGGHA</sequence>
<dbReference type="InterPro" id="IPR035906">
    <property type="entry name" value="MetI-like_sf"/>
</dbReference>
<keyword evidence="8 12" id="KW-1133">Transmembrane helix</keyword>
<organism evidence="14 15">
    <name type="scientific">Cutibacterium equinum</name>
    <dbReference type="NCBI Taxonomy" id="3016342"/>
    <lineage>
        <taxon>Bacteria</taxon>
        <taxon>Bacillati</taxon>
        <taxon>Actinomycetota</taxon>
        <taxon>Actinomycetes</taxon>
        <taxon>Propionibacteriales</taxon>
        <taxon>Propionibacteriaceae</taxon>
        <taxon>Cutibacterium</taxon>
    </lineage>
</organism>
<keyword evidence="4" id="KW-0997">Cell inner membrane</keyword>
<evidence type="ECO:0000259" key="13">
    <source>
        <dbReference type="PROSITE" id="PS50928"/>
    </source>
</evidence>
<dbReference type="InterPro" id="IPR050366">
    <property type="entry name" value="BP-dependent_transpt_permease"/>
</dbReference>
<evidence type="ECO:0000256" key="9">
    <source>
        <dbReference type="ARBA" id="ARBA00023136"/>
    </source>
</evidence>
<feature type="transmembrane region" description="Helical" evidence="12">
    <location>
        <begin position="152"/>
        <end position="174"/>
    </location>
</feature>
<dbReference type="InterPro" id="IPR000515">
    <property type="entry name" value="MetI-like"/>
</dbReference>
<evidence type="ECO:0000256" key="1">
    <source>
        <dbReference type="ARBA" id="ARBA00004429"/>
    </source>
</evidence>
<keyword evidence="7" id="KW-0653">Protein transport</keyword>
<keyword evidence="2 12" id="KW-0813">Transport</keyword>
<evidence type="ECO:0000256" key="7">
    <source>
        <dbReference type="ARBA" id="ARBA00022927"/>
    </source>
</evidence>
<comment type="similarity">
    <text evidence="10">Belongs to the binding-protein-dependent transport system permease family. OppBC subfamily.</text>
</comment>
<feature type="transmembrane region" description="Helical" evidence="12">
    <location>
        <begin position="180"/>
        <end position="209"/>
    </location>
</feature>
<keyword evidence="5 12" id="KW-0812">Transmembrane</keyword>
<protein>
    <recommendedName>
        <fullName evidence="11">Oligopeptide transport system permease protein OppC</fullName>
    </recommendedName>
</protein>
<evidence type="ECO:0000256" key="4">
    <source>
        <dbReference type="ARBA" id="ARBA00022519"/>
    </source>
</evidence>
<evidence type="ECO:0000256" key="12">
    <source>
        <dbReference type="RuleBase" id="RU363032"/>
    </source>
</evidence>
<evidence type="ECO:0000313" key="15">
    <source>
        <dbReference type="Proteomes" id="UP001212097"/>
    </source>
</evidence>
<keyword evidence="15" id="KW-1185">Reference proteome</keyword>
<dbReference type="InterPro" id="IPR025966">
    <property type="entry name" value="OppC_N"/>
</dbReference>
<dbReference type="PANTHER" id="PTHR43386:SF2">
    <property type="entry name" value="OLIGOPEPTIDE TRANSPORT SYSTEM PERMEASE PROTEIN OPPC"/>
    <property type="match status" value="1"/>
</dbReference>
<dbReference type="Gene3D" id="1.10.3720.10">
    <property type="entry name" value="MetI-like"/>
    <property type="match status" value="1"/>
</dbReference>
<dbReference type="Pfam" id="PF12911">
    <property type="entry name" value="OppC_N"/>
    <property type="match status" value="1"/>
</dbReference>
<gene>
    <name evidence="14" type="ORF">O6R08_06305</name>
</gene>
<keyword evidence="6" id="KW-0571">Peptide transport</keyword>
<keyword evidence="9 12" id="KW-0472">Membrane</keyword>
<evidence type="ECO:0000256" key="10">
    <source>
        <dbReference type="ARBA" id="ARBA00024202"/>
    </source>
</evidence>
<dbReference type="CDD" id="cd06261">
    <property type="entry name" value="TM_PBP2"/>
    <property type="match status" value="1"/>
</dbReference>
<evidence type="ECO:0000256" key="8">
    <source>
        <dbReference type="ARBA" id="ARBA00022989"/>
    </source>
</evidence>
<feature type="domain" description="ABC transmembrane type-1" evidence="13">
    <location>
        <begin position="121"/>
        <end position="306"/>
    </location>
</feature>
<feature type="transmembrane region" description="Helical" evidence="12">
    <location>
        <begin position="119"/>
        <end position="145"/>
    </location>
</feature>